<keyword evidence="4" id="KW-1185">Reference proteome</keyword>
<comment type="caution">
    <text evidence="3">The sequence shown here is derived from an EMBL/GenBank/DDBJ whole genome shotgun (WGS) entry which is preliminary data.</text>
</comment>
<reference evidence="3 4" key="1">
    <citation type="submission" date="2024-11" db="EMBL/GenBank/DDBJ databases">
        <title>Adaptive evolution of stress response genes in parasites aligns with host niche diversity.</title>
        <authorList>
            <person name="Hahn C."/>
            <person name="Resl P."/>
        </authorList>
    </citation>
    <scope>NUCLEOTIDE SEQUENCE [LARGE SCALE GENOMIC DNA]</scope>
    <source>
        <strain evidence="3">EGGRZ-B1_66</strain>
        <tissue evidence="3">Body</tissue>
    </source>
</reference>
<feature type="transmembrane region" description="Helical" evidence="2">
    <location>
        <begin position="28"/>
        <end position="49"/>
    </location>
</feature>
<sequence>MVELKPRSCIWIMELLVPDETEHNWKGILLAILTICVILSAIAFAIFLVTPSEETVFIESLSLDELLSLSESEAASWNLNQSPNVWFQGSLYLLHGKSRLSKFTLQSGSDQMKLDLTWELNLSSFKQQDITRFSLSKPEAYEVDLLVEHDPILDKHQVQYIYRYGIYRLTISQNSGALNVTHLEEFTTQSESTDQNESRYYRIDWLDPERSNAAIFLNGDDVYLRNRVSEQTRCLTCSMPRDNFYGRPDWRIAKYLGLVKRPAFWPVRIGDRIILAVLATDRAASYSNLPTRAVSAEQSLYCDEISGFDASCREENISKLSANLSSGIPGQSIFVILDTSKNHFIEIPRSDLKFSQKDNFAFIILSVNWLDETHLLVKCLAKNQQKAWFTVCYFTHKQQESSVFCVKIPKVPHPDKDRLPYMTQQRILIKNGFPETADIPNPTSVRKLIKINKDKLYFIGDCDGQGFARNLISHDSFFLPRSYPLNGNQEKPVCVFDEIALPIEEDGTLDLLKQEQNAQNTSLWNRLYTKPLLKAELDDDSPSYLNLQHTAIHPEEEIVVTKWSNGREALGANVTTRSVEELIKRNRITGERTEHSFFHRIETGTKSKPSSISIPLYPLRDQSSGSAVYQLKSKTKSSIQARLIWHSTEMNFNLTKDVLSRTRRSALSDHPKLTVVNKHNHPPDQPKQINYMPPTDVHLGLPRVITGQPMLKFKDRYICRSVRRLVDLKEVPRQNKENLPKKTKKDKAESPKPIWSPLYRSSNDFENNDPSVAIVQFWYPPHLNEKHFIKYPLVMIA</sequence>
<evidence type="ECO:0008006" key="5">
    <source>
        <dbReference type="Google" id="ProtNLM"/>
    </source>
</evidence>
<organism evidence="3 4">
    <name type="scientific">Cichlidogyrus casuarinus</name>
    <dbReference type="NCBI Taxonomy" id="1844966"/>
    <lineage>
        <taxon>Eukaryota</taxon>
        <taxon>Metazoa</taxon>
        <taxon>Spiralia</taxon>
        <taxon>Lophotrochozoa</taxon>
        <taxon>Platyhelminthes</taxon>
        <taxon>Monogenea</taxon>
        <taxon>Monopisthocotylea</taxon>
        <taxon>Dactylogyridea</taxon>
        <taxon>Ancyrocephalidae</taxon>
        <taxon>Cichlidogyrus</taxon>
    </lineage>
</organism>
<gene>
    <name evidence="3" type="ORF">Ciccas_005345</name>
</gene>
<dbReference type="Proteomes" id="UP001626550">
    <property type="component" value="Unassembled WGS sequence"/>
</dbReference>
<dbReference type="EMBL" id="JBJKFK010000622">
    <property type="protein sequence ID" value="KAL3316012.1"/>
    <property type="molecule type" value="Genomic_DNA"/>
</dbReference>
<evidence type="ECO:0000256" key="1">
    <source>
        <dbReference type="SAM" id="MobiDB-lite"/>
    </source>
</evidence>
<keyword evidence="2" id="KW-0812">Transmembrane</keyword>
<feature type="compositionally biased region" description="Basic and acidic residues" evidence="1">
    <location>
        <begin position="733"/>
        <end position="750"/>
    </location>
</feature>
<keyword evidence="2" id="KW-1133">Transmembrane helix</keyword>
<keyword evidence="2" id="KW-0472">Membrane</keyword>
<proteinExistence type="predicted"/>
<name>A0ABD2Q9V1_9PLAT</name>
<evidence type="ECO:0000256" key="2">
    <source>
        <dbReference type="SAM" id="Phobius"/>
    </source>
</evidence>
<accession>A0ABD2Q9V1</accession>
<dbReference type="AlphaFoldDB" id="A0ABD2Q9V1"/>
<feature type="region of interest" description="Disordered" evidence="1">
    <location>
        <begin position="733"/>
        <end position="754"/>
    </location>
</feature>
<evidence type="ECO:0000313" key="3">
    <source>
        <dbReference type="EMBL" id="KAL3316012.1"/>
    </source>
</evidence>
<protein>
    <recommendedName>
        <fullName evidence="5">Dipeptidylpeptidase IV N-terminal domain-containing protein</fullName>
    </recommendedName>
</protein>
<evidence type="ECO:0000313" key="4">
    <source>
        <dbReference type="Proteomes" id="UP001626550"/>
    </source>
</evidence>